<dbReference type="RefSeq" id="WP_344244748.1">
    <property type="nucleotide sequence ID" value="NZ_BAAAHH010000033.1"/>
</dbReference>
<dbReference type="SUPFAM" id="SSF89392">
    <property type="entry name" value="Prokaryotic lipoproteins and lipoprotein localization factors"/>
    <property type="match status" value="1"/>
</dbReference>
<gene>
    <name evidence="3" type="ORF">GCM10009550_61840</name>
</gene>
<feature type="region of interest" description="Disordered" evidence="1">
    <location>
        <begin position="26"/>
        <end position="60"/>
    </location>
</feature>
<feature type="signal peptide" evidence="2">
    <location>
        <begin position="1"/>
        <end position="28"/>
    </location>
</feature>
<organism evidence="3 4">
    <name type="scientific">Actinocorallia libanotica</name>
    <dbReference type="NCBI Taxonomy" id="46162"/>
    <lineage>
        <taxon>Bacteria</taxon>
        <taxon>Bacillati</taxon>
        <taxon>Actinomycetota</taxon>
        <taxon>Actinomycetes</taxon>
        <taxon>Streptosporangiales</taxon>
        <taxon>Thermomonosporaceae</taxon>
        <taxon>Actinocorallia</taxon>
    </lineage>
</organism>
<evidence type="ECO:0008006" key="5">
    <source>
        <dbReference type="Google" id="ProtNLM"/>
    </source>
</evidence>
<keyword evidence="4" id="KW-1185">Reference proteome</keyword>
<sequence length="270" mass="27901">MISSFRNLLPVPLLIPALLVGGCSPDGAAKPETSPGKPAASAPPQDAAPLPAVELPDSPGALVDTISGRVKEAGSVHAEIASQGEGGESGSADLRTDTESPALRMTVTGPPTTHAVVLDGVVYARAEGEEIEPGKPWARLAHDEIPAEPAEVKQMLTALLGGIESALREISVDTGLALVREGEFKGDPAAENLDGTSVRRYEGETDPAKVTEEKFKGSGTVGWTLWVGTDGLPRRFSAVMKGAGLTVDYSRWGVPVTVEAPPANQVASLS</sequence>
<name>A0ABN1RUT1_9ACTN</name>
<comment type="caution">
    <text evidence="3">The sequence shown here is derived from an EMBL/GenBank/DDBJ whole genome shotgun (WGS) entry which is preliminary data.</text>
</comment>
<evidence type="ECO:0000256" key="1">
    <source>
        <dbReference type="SAM" id="MobiDB-lite"/>
    </source>
</evidence>
<feature type="chain" id="PRO_5046458933" description="Lipoprotein LprG" evidence="2">
    <location>
        <begin position="29"/>
        <end position="270"/>
    </location>
</feature>
<proteinExistence type="predicted"/>
<keyword evidence="2" id="KW-0732">Signal</keyword>
<protein>
    <recommendedName>
        <fullName evidence="5">Lipoprotein LprG</fullName>
    </recommendedName>
</protein>
<evidence type="ECO:0000256" key="2">
    <source>
        <dbReference type="SAM" id="SignalP"/>
    </source>
</evidence>
<reference evidence="3 4" key="1">
    <citation type="journal article" date="2019" name="Int. J. Syst. Evol. Microbiol.">
        <title>The Global Catalogue of Microorganisms (GCM) 10K type strain sequencing project: providing services to taxonomists for standard genome sequencing and annotation.</title>
        <authorList>
            <consortium name="The Broad Institute Genomics Platform"/>
            <consortium name="The Broad Institute Genome Sequencing Center for Infectious Disease"/>
            <person name="Wu L."/>
            <person name="Ma J."/>
        </authorList>
    </citation>
    <scope>NUCLEOTIDE SEQUENCE [LARGE SCALE GENOMIC DNA]</scope>
    <source>
        <strain evidence="3 4">JCM 10696</strain>
    </source>
</reference>
<dbReference type="EMBL" id="BAAAHH010000033">
    <property type="protein sequence ID" value="GAA0964293.1"/>
    <property type="molecule type" value="Genomic_DNA"/>
</dbReference>
<evidence type="ECO:0000313" key="3">
    <source>
        <dbReference type="EMBL" id="GAA0964293.1"/>
    </source>
</evidence>
<feature type="compositionally biased region" description="Low complexity" evidence="1">
    <location>
        <begin position="38"/>
        <end position="52"/>
    </location>
</feature>
<evidence type="ECO:0000313" key="4">
    <source>
        <dbReference type="Proteomes" id="UP001500665"/>
    </source>
</evidence>
<accession>A0ABN1RUT1</accession>
<dbReference type="Gene3D" id="2.50.20.20">
    <property type="match status" value="1"/>
</dbReference>
<dbReference type="InterPro" id="IPR029046">
    <property type="entry name" value="LolA/LolB/LppX"/>
</dbReference>
<dbReference type="Proteomes" id="UP001500665">
    <property type="component" value="Unassembled WGS sequence"/>
</dbReference>
<dbReference type="PROSITE" id="PS51257">
    <property type="entry name" value="PROKAR_LIPOPROTEIN"/>
    <property type="match status" value="1"/>
</dbReference>